<reference evidence="8 9" key="1">
    <citation type="submission" date="2020-04" db="EMBL/GenBank/DDBJ databases">
        <authorList>
            <person name="Yin C."/>
        </authorList>
    </citation>
    <scope>NUCLEOTIDE SEQUENCE [LARGE SCALE GENOMIC DNA]</scope>
    <source>
        <strain evidence="8 9">Ak56</strain>
    </source>
</reference>
<dbReference type="Pfam" id="PF07980">
    <property type="entry name" value="SusD_RagB"/>
    <property type="match status" value="1"/>
</dbReference>
<evidence type="ECO:0000313" key="8">
    <source>
        <dbReference type="EMBL" id="NLR80430.1"/>
    </source>
</evidence>
<comment type="caution">
    <text evidence="8">The sequence shown here is derived from an EMBL/GenBank/DDBJ whole genome shotgun (WGS) entry which is preliminary data.</text>
</comment>
<comment type="similarity">
    <text evidence="2">Belongs to the SusD family.</text>
</comment>
<dbReference type="InterPro" id="IPR011990">
    <property type="entry name" value="TPR-like_helical_dom_sf"/>
</dbReference>
<dbReference type="GO" id="GO:0009279">
    <property type="term" value="C:cell outer membrane"/>
    <property type="evidence" value="ECO:0007669"/>
    <property type="project" value="UniProtKB-SubCell"/>
</dbReference>
<evidence type="ECO:0000256" key="1">
    <source>
        <dbReference type="ARBA" id="ARBA00004442"/>
    </source>
</evidence>
<evidence type="ECO:0000256" key="5">
    <source>
        <dbReference type="ARBA" id="ARBA00023237"/>
    </source>
</evidence>
<dbReference type="Gene3D" id="1.25.40.390">
    <property type="match status" value="1"/>
</dbReference>
<protein>
    <submittedName>
        <fullName evidence="8">RagB/SusD family nutrient uptake outer membrane protein</fullName>
    </submittedName>
</protein>
<accession>A0A847SB44</accession>
<feature type="domain" description="RagB/SusD" evidence="6">
    <location>
        <begin position="367"/>
        <end position="463"/>
    </location>
</feature>
<name>A0A847SB44_9BACT</name>
<evidence type="ECO:0000259" key="6">
    <source>
        <dbReference type="Pfam" id="PF07980"/>
    </source>
</evidence>
<dbReference type="InterPro" id="IPR033985">
    <property type="entry name" value="SusD-like_N"/>
</dbReference>
<keyword evidence="4" id="KW-0472">Membrane</keyword>
<dbReference type="Pfam" id="PF14322">
    <property type="entry name" value="SusD-like_3"/>
    <property type="match status" value="1"/>
</dbReference>
<evidence type="ECO:0000313" key="9">
    <source>
        <dbReference type="Proteomes" id="UP000552864"/>
    </source>
</evidence>
<evidence type="ECO:0000259" key="7">
    <source>
        <dbReference type="Pfam" id="PF14322"/>
    </source>
</evidence>
<dbReference type="RefSeq" id="WP_168740106.1">
    <property type="nucleotide sequence ID" value="NZ_JABAHZ010000004.1"/>
</dbReference>
<feature type="domain" description="SusD-like N-terminal" evidence="7">
    <location>
        <begin position="19"/>
        <end position="252"/>
    </location>
</feature>
<dbReference type="EMBL" id="JABAHZ010000004">
    <property type="protein sequence ID" value="NLR80430.1"/>
    <property type="molecule type" value="Genomic_DNA"/>
</dbReference>
<keyword evidence="3" id="KW-0732">Signal</keyword>
<keyword evidence="5" id="KW-0998">Cell outer membrane</keyword>
<sequence>MKRILALAIAICSLCSCKKWLSVTPKSEISSTELFKSEQGYKDALMGAYLLMTSTNAYGFESTVGLVDALAQQYAIPGSTHPYYYAALYQYDHASVVPKKDNIWSTNYNAIANLNNIINTIDDKKSMMNPANYALIKGEALGLRAFLHFDLYRLFGYGNLVSDPAGLDNKILPYANSYSKKITPPVTGRAFLDSVKYDLSRAADLMAKYDSVSITQGTKNGIDIPNADHFYDNRKMRFNYFAVRATQARVYLWLGEYDNAMAAAQEVITKGQGYLVTFNGGTINDPNPVNKDYAFSTEHIFSLNVQNMYDFIKPYIDQFAADGLNTNYSQLAHSGTVANDLYEINTKPGMSLSDYRYKELYKKISSTNYLLLKFTYVPNSSFKDRMPVITLPEMYYIMAECYNEKNDPVTAVSYLNTVRTNRGISIFYKLTDTLTKPDVAAEIQREYRKEFVSEGQLFYFYKRRGNISIPGTAKVMDKSIYVLPIPQLERDMSSGQ</sequence>
<evidence type="ECO:0000256" key="3">
    <source>
        <dbReference type="ARBA" id="ARBA00022729"/>
    </source>
</evidence>
<dbReference type="InterPro" id="IPR012944">
    <property type="entry name" value="SusD_RagB_dom"/>
</dbReference>
<organism evidence="8 9">
    <name type="scientific">Chitinophaga eiseniae</name>
    <dbReference type="NCBI Taxonomy" id="634771"/>
    <lineage>
        <taxon>Bacteria</taxon>
        <taxon>Pseudomonadati</taxon>
        <taxon>Bacteroidota</taxon>
        <taxon>Chitinophagia</taxon>
        <taxon>Chitinophagales</taxon>
        <taxon>Chitinophagaceae</taxon>
        <taxon>Chitinophaga</taxon>
    </lineage>
</organism>
<dbReference type="PROSITE" id="PS51257">
    <property type="entry name" value="PROKAR_LIPOPROTEIN"/>
    <property type="match status" value="1"/>
</dbReference>
<keyword evidence="9" id="KW-1185">Reference proteome</keyword>
<dbReference type="SUPFAM" id="SSF48452">
    <property type="entry name" value="TPR-like"/>
    <property type="match status" value="1"/>
</dbReference>
<comment type="subcellular location">
    <subcellularLocation>
        <location evidence="1">Cell outer membrane</location>
    </subcellularLocation>
</comment>
<proteinExistence type="inferred from homology"/>
<dbReference type="Proteomes" id="UP000552864">
    <property type="component" value="Unassembled WGS sequence"/>
</dbReference>
<gene>
    <name evidence="8" type="ORF">HGH91_17500</name>
</gene>
<evidence type="ECO:0000256" key="2">
    <source>
        <dbReference type="ARBA" id="ARBA00006275"/>
    </source>
</evidence>
<evidence type="ECO:0000256" key="4">
    <source>
        <dbReference type="ARBA" id="ARBA00023136"/>
    </source>
</evidence>
<dbReference type="AlphaFoldDB" id="A0A847SB44"/>